<comment type="caution">
    <text evidence="3">The sequence shown here is derived from an EMBL/GenBank/DDBJ whole genome shotgun (WGS) entry which is preliminary data.</text>
</comment>
<dbReference type="InterPro" id="IPR017853">
    <property type="entry name" value="GH"/>
</dbReference>
<organism evidence="3 4">
    <name type="scientific">Elaphomyces granulatus</name>
    <dbReference type="NCBI Taxonomy" id="519963"/>
    <lineage>
        <taxon>Eukaryota</taxon>
        <taxon>Fungi</taxon>
        <taxon>Dikarya</taxon>
        <taxon>Ascomycota</taxon>
        <taxon>Pezizomycotina</taxon>
        <taxon>Eurotiomycetes</taxon>
        <taxon>Eurotiomycetidae</taxon>
        <taxon>Eurotiales</taxon>
        <taxon>Elaphomycetaceae</taxon>
        <taxon>Elaphomyces</taxon>
    </lineage>
</organism>
<dbReference type="PANTHER" id="PTHR45708:SF60">
    <property type="entry name" value="III CHITINASE, PUTATIVE (AFU_ORTHOLOGUE AFUA_5G03850)-RELATED"/>
    <property type="match status" value="1"/>
</dbReference>
<keyword evidence="4" id="KW-1185">Reference proteome</keyword>
<dbReference type="Proteomes" id="UP000243515">
    <property type="component" value="Unassembled WGS sequence"/>
</dbReference>
<name>A0A232LWT2_9EURO</name>
<evidence type="ECO:0000313" key="3">
    <source>
        <dbReference type="EMBL" id="OXV08603.1"/>
    </source>
</evidence>
<feature type="domain" description="GH18" evidence="2">
    <location>
        <begin position="287"/>
        <end position="562"/>
    </location>
</feature>
<protein>
    <recommendedName>
        <fullName evidence="2">GH18 domain-containing protein</fullName>
    </recommendedName>
</protein>
<dbReference type="Pfam" id="PF00704">
    <property type="entry name" value="Glyco_hydro_18"/>
    <property type="match status" value="1"/>
</dbReference>
<evidence type="ECO:0000256" key="1">
    <source>
        <dbReference type="SAM" id="MobiDB-lite"/>
    </source>
</evidence>
<dbReference type="InterPro" id="IPR050542">
    <property type="entry name" value="Glycosyl_Hydrlase18_Chitinase"/>
</dbReference>
<dbReference type="GO" id="GO:0004568">
    <property type="term" value="F:chitinase activity"/>
    <property type="evidence" value="ECO:0007669"/>
    <property type="project" value="TreeGrafter"/>
</dbReference>
<dbReference type="PROSITE" id="PS51910">
    <property type="entry name" value="GH18_2"/>
    <property type="match status" value="1"/>
</dbReference>
<dbReference type="EMBL" id="NPHW01003993">
    <property type="protein sequence ID" value="OXV08603.1"/>
    <property type="molecule type" value="Genomic_DNA"/>
</dbReference>
<dbReference type="SUPFAM" id="SSF51445">
    <property type="entry name" value="(Trans)glycosidases"/>
    <property type="match status" value="1"/>
</dbReference>
<proteinExistence type="predicted"/>
<dbReference type="GO" id="GO:0005975">
    <property type="term" value="P:carbohydrate metabolic process"/>
    <property type="evidence" value="ECO:0007669"/>
    <property type="project" value="InterPro"/>
</dbReference>
<reference evidence="3 4" key="1">
    <citation type="journal article" date="2015" name="Environ. Microbiol.">
        <title>Metagenome sequence of Elaphomyces granulatus from sporocarp tissue reveals Ascomycota ectomycorrhizal fingerprints of genome expansion and a Proteobacteria-rich microbiome.</title>
        <authorList>
            <person name="Quandt C.A."/>
            <person name="Kohler A."/>
            <person name="Hesse C.N."/>
            <person name="Sharpton T.J."/>
            <person name="Martin F."/>
            <person name="Spatafora J.W."/>
        </authorList>
    </citation>
    <scope>NUCLEOTIDE SEQUENCE [LARGE SCALE GENOMIC DNA]</scope>
    <source>
        <strain evidence="3 4">OSC145934</strain>
    </source>
</reference>
<dbReference type="GO" id="GO:0005576">
    <property type="term" value="C:extracellular region"/>
    <property type="evidence" value="ECO:0007669"/>
    <property type="project" value="TreeGrafter"/>
</dbReference>
<gene>
    <name evidence="3" type="ORF">Egran_03634</name>
</gene>
<dbReference type="AlphaFoldDB" id="A0A232LWT2"/>
<feature type="region of interest" description="Disordered" evidence="1">
    <location>
        <begin position="242"/>
        <end position="282"/>
    </location>
</feature>
<accession>A0A232LWT2</accession>
<dbReference type="PANTHER" id="PTHR45708">
    <property type="entry name" value="ENDOCHITINASE"/>
    <property type="match status" value="1"/>
</dbReference>
<evidence type="ECO:0000259" key="2">
    <source>
        <dbReference type="PROSITE" id="PS51910"/>
    </source>
</evidence>
<dbReference type="InterPro" id="IPR001223">
    <property type="entry name" value="Glyco_hydro18_cat"/>
</dbReference>
<sequence>MANMSWPCPNDEFLKTVKAPDRIHGRLISSQYHEAHFWAFEDLTKDDLEKILDRYRPSLREARVVFDTATLGCHVLLNWNESRIIGYCDLAVGHKEEPWSVQALQKCEWEVERAEFYMNGQTGLFVLGSDEDSLEEKMVCDNTEVGVTLTPPVGVDPQHALAKPGRTIPSGISRKVLASTSKDEFMSQMKSKHPEILLMRYDEILRYGAETYDWREAVGKPRVVEGNERLPSHLEDWRSNILQTPEDGNKPKELQITKLPQTSTMPPLTTPISSSSRTETEASDRRPRIICYHQTIVLRDKGYVSMLPLLYNHTGITHIIIAAFHINSDPEEITLNDDPPQSPIYAPLWEEVPVVQRAGVKIMGMLGGAAQGSYTRLDGSQAQFDLFYRPLLAMIRQCGLDGLDLDVEEPTSLEGIVRLIDRLKADLGGNFIITLTPVAAALMNRGNLSGFDYFQLERIRGSEISWYNTQFYNGWGDALMYPHIINMGWSPWKVVMGLLTNPGNGSRGYIPPKDISQIIGMLSGHYQNFGGVVGWEYFNSMPGGVDQPWQWAAQMSLSMGMREVLVVGQAVVGANPV</sequence>
<dbReference type="OrthoDB" id="3012298at2759"/>
<evidence type="ECO:0000313" key="4">
    <source>
        <dbReference type="Proteomes" id="UP000243515"/>
    </source>
</evidence>
<dbReference type="Gene3D" id="3.20.20.80">
    <property type="entry name" value="Glycosidases"/>
    <property type="match status" value="1"/>
</dbReference>
<feature type="compositionally biased region" description="Polar residues" evidence="1">
    <location>
        <begin position="258"/>
        <end position="277"/>
    </location>
</feature>